<dbReference type="PANTHER" id="PTHR23355">
    <property type="entry name" value="RIBONUCLEASE"/>
    <property type="match status" value="1"/>
</dbReference>
<dbReference type="GO" id="GO:0003723">
    <property type="term" value="F:RNA binding"/>
    <property type="evidence" value="ECO:0007669"/>
    <property type="project" value="InterPro"/>
</dbReference>
<dbReference type="AlphaFoldDB" id="A0A0N1IEK2"/>
<dbReference type="SUPFAM" id="SSF50249">
    <property type="entry name" value="Nucleic acid-binding proteins"/>
    <property type="match status" value="1"/>
</dbReference>
<dbReference type="GO" id="GO:0071031">
    <property type="term" value="P:nuclear mRNA surveillance of mRNA 3'-end processing"/>
    <property type="evidence" value="ECO:0007669"/>
    <property type="project" value="TreeGrafter"/>
</dbReference>
<keyword evidence="2" id="KW-0378">Hydrolase</keyword>
<dbReference type="InterPro" id="IPR012340">
    <property type="entry name" value="NA-bd_OB-fold"/>
</dbReference>
<feature type="domain" description="RNB" evidence="1">
    <location>
        <begin position="5"/>
        <end position="133"/>
    </location>
</feature>
<keyword evidence="2" id="KW-0269">Exonuclease</keyword>
<gene>
    <name evidence="2" type="ORF">RR48_00314</name>
</gene>
<dbReference type="PANTHER" id="PTHR23355:SF35">
    <property type="entry name" value="EXOSOME COMPLEX EXONUCLEASE RRP44"/>
    <property type="match status" value="1"/>
</dbReference>
<dbReference type="Pfam" id="PF00773">
    <property type="entry name" value="RNB"/>
    <property type="match status" value="1"/>
</dbReference>
<feature type="non-terminal residue" evidence="2">
    <location>
        <position position="1"/>
    </location>
</feature>
<dbReference type="EMBL" id="LADJ01047492">
    <property type="protein sequence ID" value="KPJ21448.1"/>
    <property type="molecule type" value="Genomic_DNA"/>
</dbReference>
<reference evidence="2 3" key="1">
    <citation type="journal article" date="2015" name="Nat. Commun.">
        <title>Outbred genome sequencing and CRISPR/Cas9 gene editing in butterflies.</title>
        <authorList>
            <person name="Li X."/>
            <person name="Fan D."/>
            <person name="Zhang W."/>
            <person name="Liu G."/>
            <person name="Zhang L."/>
            <person name="Zhao L."/>
            <person name="Fang X."/>
            <person name="Chen L."/>
            <person name="Dong Y."/>
            <person name="Chen Y."/>
            <person name="Ding Y."/>
            <person name="Zhao R."/>
            <person name="Feng M."/>
            <person name="Zhu Y."/>
            <person name="Feng Y."/>
            <person name="Jiang X."/>
            <person name="Zhu D."/>
            <person name="Xiang H."/>
            <person name="Feng X."/>
            <person name="Li S."/>
            <person name="Wang J."/>
            <person name="Zhang G."/>
            <person name="Kronforst M.R."/>
            <person name="Wang W."/>
        </authorList>
    </citation>
    <scope>NUCLEOTIDE SEQUENCE [LARGE SCALE GENOMIC DNA]</scope>
    <source>
        <strain evidence="2">Ya'a_city_454_Pm</strain>
        <tissue evidence="2">Whole body</tissue>
    </source>
</reference>
<comment type="caution">
    <text evidence="2">The sequence shown here is derived from an EMBL/GenBank/DDBJ whole genome shotgun (WGS) entry which is preliminary data.</text>
</comment>
<dbReference type="GO" id="GO:0000177">
    <property type="term" value="C:cytoplasmic exosome (RNase complex)"/>
    <property type="evidence" value="ECO:0007669"/>
    <property type="project" value="TreeGrafter"/>
</dbReference>
<dbReference type="SMART" id="SM00955">
    <property type="entry name" value="RNB"/>
    <property type="match status" value="1"/>
</dbReference>
<keyword evidence="2" id="KW-0540">Nuclease</keyword>
<dbReference type="GO" id="GO:0016075">
    <property type="term" value="P:rRNA catabolic process"/>
    <property type="evidence" value="ECO:0007669"/>
    <property type="project" value="TreeGrafter"/>
</dbReference>
<evidence type="ECO:0000313" key="2">
    <source>
        <dbReference type="EMBL" id="KPJ21448.1"/>
    </source>
</evidence>
<name>A0A0N1IEK2_PAPMA</name>
<dbReference type="STRING" id="76193.A0A0N1IEK2"/>
<organism evidence="2 3">
    <name type="scientific">Papilio machaon</name>
    <name type="common">Old World swallowtail butterfly</name>
    <dbReference type="NCBI Taxonomy" id="76193"/>
    <lineage>
        <taxon>Eukaryota</taxon>
        <taxon>Metazoa</taxon>
        <taxon>Ecdysozoa</taxon>
        <taxon>Arthropoda</taxon>
        <taxon>Hexapoda</taxon>
        <taxon>Insecta</taxon>
        <taxon>Pterygota</taxon>
        <taxon>Neoptera</taxon>
        <taxon>Endopterygota</taxon>
        <taxon>Lepidoptera</taxon>
        <taxon>Glossata</taxon>
        <taxon>Ditrysia</taxon>
        <taxon>Papilionoidea</taxon>
        <taxon>Papilionidae</taxon>
        <taxon>Papilioninae</taxon>
        <taxon>Papilio</taxon>
    </lineage>
</organism>
<protein>
    <submittedName>
        <fullName evidence="2">Exosome complex exonuclease RRP44</fullName>
    </submittedName>
</protein>
<dbReference type="GO" id="GO:0000175">
    <property type="term" value="F:3'-5'-RNA exonuclease activity"/>
    <property type="evidence" value="ECO:0007669"/>
    <property type="project" value="TreeGrafter"/>
</dbReference>
<dbReference type="InterPro" id="IPR050180">
    <property type="entry name" value="RNR_Ribonuclease"/>
</dbReference>
<evidence type="ECO:0000313" key="3">
    <source>
        <dbReference type="Proteomes" id="UP000053240"/>
    </source>
</evidence>
<dbReference type="GO" id="GO:0004519">
    <property type="term" value="F:endonuclease activity"/>
    <property type="evidence" value="ECO:0007669"/>
    <property type="project" value="TreeGrafter"/>
</dbReference>
<dbReference type="InParanoid" id="A0A0N1IEK2"/>
<evidence type="ECO:0000259" key="1">
    <source>
        <dbReference type="SMART" id="SM00955"/>
    </source>
</evidence>
<accession>A0A0N1IEK2</accession>
<keyword evidence="3" id="KW-1185">Reference proteome</keyword>
<dbReference type="GO" id="GO:0000176">
    <property type="term" value="C:nuclear exosome (RNase complex)"/>
    <property type="evidence" value="ECO:0007669"/>
    <property type="project" value="TreeGrafter"/>
</dbReference>
<sequence>EIKKRVDLRSVCICSVDPPGCTDIDDALHARALPHLTDTRLHMYEVGVHIADVTHFVRPNTALDKEAASRSTTVYLVDKRIDMVPDLLSSNLCSLRGGEERLAFSCVWQIDENANVLSTKFHKSVIKVTFFFT</sequence>
<proteinExistence type="predicted"/>
<dbReference type="Proteomes" id="UP000053240">
    <property type="component" value="Unassembled WGS sequence"/>
</dbReference>
<dbReference type="InterPro" id="IPR001900">
    <property type="entry name" value="RNase_II/R"/>
</dbReference>